<dbReference type="InterPro" id="IPR011029">
    <property type="entry name" value="DEATH-like_dom_sf"/>
</dbReference>
<name>A0A9W9YX97_9CNID</name>
<feature type="domain" description="Death" evidence="2">
    <location>
        <begin position="127"/>
        <end position="195"/>
    </location>
</feature>
<organism evidence="3 4">
    <name type="scientific">Desmophyllum pertusum</name>
    <dbReference type="NCBI Taxonomy" id="174260"/>
    <lineage>
        <taxon>Eukaryota</taxon>
        <taxon>Metazoa</taxon>
        <taxon>Cnidaria</taxon>
        <taxon>Anthozoa</taxon>
        <taxon>Hexacorallia</taxon>
        <taxon>Scleractinia</taxon>
        <taxon>Caryophylliina</taxon>
        <taxon>Caryophylliidae</taxon>
        <taxon>Desmophyllum</taxon>
    </lineage>
</organism>
<gene>
    <name evidence="3" type="ORF">OS493_036759</name>
</gene>
<dbReference type="Gene3D" id="1.10.533.10">
    <property type="entry name" value="Death Domain, Fas"/>
    <property type="match status" value="1"/>
</dbReference>
<dbReference type="OrthoDB" id="5990015at2759"/>
<feature type="compositionally biased region" description="Basic and acidic residues" evidence="1">
    <location>
        <begin position="62"/>
        <end position="77"/>
    </location>
</feature>
<dbReference type="SMART" id="SM00005">
    <property type="entry name" value="DEATH"/>
    <property type="match status" value="1"/>
</dbReference>
<keyword evidence="4" id="KW-1185">Reference proteome</keyword>
<feature type="compositionally biased region" description="Polar residues" evidence="1">
    <location>
        <begin position="78"/>
        <end position="94"/>
    </location>
</feature>
<reference evidence="3" key="1">
    <citation type="submission" date="2023-01" db="EMBL/GenBank/DDBJ databases">
        <title>Genome assembly of the deep-sea coral Lophelia pertusa.</title>
        <authorList>
            <person name="Herrera S."/>
            <person name="Cordes E."/>
        </authorList>
    </citation>
    <scope>NUCLEOTIDE SEQUENCE</scope>
    <source>
        <strain evidence="3">USNM1676648</strain>
        <tissue evidence="3">Polyp</tissue>
    </source>
</reference>
<comment type="caution">
    <text evidence="3">The sequence shown here is derived from an EMBL/GenBank/DDBJ whole genome shotgun (WGS) entry which is preliminary data.</text>
</comment>
<dbReference type="SUPFAM" id="SSF47986">
    <property type="entry name" value="DEATH domain"/>
    <property type="match status" value="1"/>
</dbReference>
<evidence type="ECO:0000313" key="4">
    <source>
        <dbReference type="Proteomes" id="UP001163046"/>
    </source>
</evidence>
<protein>
    <recommendedName>
        <fullName evidence="2">Death domain-containing protein</fullName>
    </recommendedName>
</protein>
<dbReference type="EMBL" id="MU826889">
    <property type="protein sequence ID" value="KAJ7369728.1"/>
    <property type="molecule type" value="Genomic_DNA"/>
</dbReference>
<dbReference type="Pfam" id="PF00531">
    <property type="entry name" value="Death"/>
    <property type="match status" value="1"/>
</dbReference>
<sequence length="195" mass="22268">MSHLNLPVRTGECFWHGDKRCCHDDCAHYVSVTQRNYSVARVQKAPTIVRPRLGVRLRSALEDASRHNQDEVPDKEQTSTLGFKRQQPNQDTQATVPAKVARTAVKDGIPEGNRELHQLANDVSAFWRALGRELKVEEPKLVQIDRDNQQDTYEKAYQMLMHWRNDNADAATYLILFNALTVLGHSNLAKQYCTV</sequence>
<evidence type="ECO:0000256" key="1">
    <source>
        <dbReference type="SAM" id="MobiDB-lite"/>
    </source>
</evidence>
<feature type="region of interest" description="Disordered" evidence="1">
    <location>
        <begin position="62"/>
        <end position="94"/>
    </location>
</feature>
<dbReference type="Proteomes" id="UP001163046">
    <property type="component" value="Unassembled WGS sequence"/>
</dbReference>
<evidence type="ECO:0000259" key="2">
    <source>
        <dbReference type="PROSITE" id="PS50017"/>
    </source>
</evidence>
<dbReference type="GO" id="GO:0007165">
    <property type="term" value="P:signal transduction"/>
    <property type="evidence" value="ECO:0007669"/>
    <property type="project" value="InterPro"/>
</dbReference>
<dbReference type="PROSITE" id="PS50017">
    <property type="entry name" value="DEATH_DOMAIN"/>
    <property type="match status" value="1"/>
</dbReference>
<proteinExistence type="predicted"/>
<evidence type="ECO:0000313" key="3">
    <source>
        <dbReference type="EMBL" id="KAJ7369728.1"/>
    </source>
</evidence>
<accession>A0A9W9YX97</accession>
<dbReference type="InterPro" id="IPR000488">
    <property type="entry name" value="Death_dom"/>
</dbReference>
<dbReference type="CDD" id="cd01670">
    <property type="entry name" value="Death"/>
    <property type="match status" value="1"/>
</dbReference>
<dbReference type="AlphaFoldDB" id="A0A9W9YX97"/>